<comment type="caution">
    <text evidence="2">The sequence shown here is derived from an EMBL/GenBank/DDBJ whole genome shotgun (WGS) entry which is preliminary data.</text>
</comment>
<evidence type="ECO:0000313" key="3">
    <source>
        <dbReference type="Proteomes" id="UP001050691"/>
    </source>
</evidence>
<evidence type="ECO:0000313" key="2">
    <source>
        <dbReference type="EMBL" id="GJJ13437.1"/>
    </source>
</evidence>
<reference evidence="2" key="1">
    <citation type="submission" date="2021-10" db="EMBL/GenBank/DDBJ databases">
        <title>De novo Genome Assembly of Clathrus columnatus (Basidiomycota, Fungi) Using Illumina and Nanopore Sequence Data.</title>
        <authorList>
            <person name="Ogiso-Tanaka E."/>
            <person name="Itagaki H."/>
            <person name="Hosoya T."/>
            <person name="Hosaka K."/>
        </authorList>
    </citation>
    <scope>NUCLEOTIDE SEQUENCE</scope>
    <source>
        <strain evidence="2">MO-923</strain>
    </source>
</reference>
<dbReference type="SUPFAM" id="SSF75304">
    <property type="entry name" value="Amidase signature (AS) enzymes"/>
    <property type="match status" value="1"/>
</dbReference>
<dbReference type="Proteomes" id="UP001050691">
    <property type="component" value="Unassembled WGS sequence"/>
</dbReference>
<name>A0AAV5AIC8_9AGAM</name>
<dbReference type="Pfam" id="PF01425">
    <property type="entry name" value="Amidase"/>
    <property type="match status" value="1"/>
</dbReference>
<gene>
    <name evidence="2" type="ORF">Clacol_007691</name>
</gene>
<sequence>MSIASATLFAPTIGHGPSHHGHEESLMLMTPNVLKKCVKINVQIPDDPVEASTAALTTFRHAIEIITAMDDFIPIPDLNRCPRKDVHLLPREKNHLNGWVWRVTIKDTEEERAFNGLLYGKTICLEDNVCIAEVPCLNGTAVPSDWIPKTDATSITRILEAGGTIEFSLILVISQERRRPKILLVFQIHLSMDRSGTAVLVATSQVDMEIGADQGPAAHVGIVGLKPTFGLVPYTGVLSNEFSTDHVGKNS</sequence>
<dbReference type="InterPro" id="IPR000120">
    <property type="entry name" value="Amidase"/>
</dbReference>
<dbReference type="PANTHER" id="PTHR11895">
    <property type="entry name" value="TRANSAMIDASE"/>
    <property type="match status" value="1"/>
</dbReference>
<accession>A0AAV5AIC8</accession>
<dbReference type="GO" id="GO:0003824">
    <property type="term" value="F:catalytic activity"/>
    <property type="evidence" value="ECO:0007669"/>
    <property type="project" value="InterPro"/>
</dbReference>
<proteinExistence type="predicted"/>
<dbReference type="AlphaFoldDB" id="A0AAV5AIC8"/>
<feature type="domain" description="Amidase" evidence="1">
    <location>
        <begin position="195"/>
        <end position="248"/>
    </location>
</feature>
<protein>
    <recommendedName>
        <fullName evidence="1">Amidase domain-containing protein</fullName>
    </recommendedName>
</protein>
<keyword evidence="3" id="KW-1185">Reference proteome</keyword>
<dbReference type="PANTHER" id="PTHR11895:SF170">
    <property type="entry name" value="AMIDASE"/>
    <property type="match status" value="1"/>
</dbReference>
<dbReference type="Gene3D" id="3.90.1300.10">
    <property type="entry name" value="Amidase signature (AS) domain"/>
    <property type="match status" value="2"/>
</dbReference>
<dbReference type="InterPro" id="IPR023631">
    <property type="entry name" value="Amidase_dom"/>
</dbReference>
<dbReference type="EMBL" id="BPWL01000008">
    <property type="protein sequence ID" value="GJJ13437.1"/>
    <property type="molecule type" value="Genomic_DNA"/>
</dbReference>
<dbReference type="InterPro" id="IPR036928">
    <property type="entry name" value="AS_sf"/>
</dbReference>
<evidence type="ECO:0000259" key="1">
    <source>
        <dbReference type="Pfam" id="PF01425"/>
    </source>
</evidence>
<organism evidence="2 3">
    <name type="scientific">Clathrus columnatus</name>
    <dbReference type="NCBI Taxonomy" id="1419009"/>
    <lineage>
        <taxon>Eukaryota</taxon>
        <taxon>Fungi</taxon>
        <taxon>Dikarya</taxon>
        <taxon>Basidiomycota</taxon>
        <taxon>Agaricomycotina</taxon>
        <taxon>Agaricomycetes</taxon>
        <taxon>Phallomycetidae</taxon>
        <taxon>Phallales</taxon>
        <taxon>Clathraceae</taxon>
        <taxon>Clathrus</taxon>
    </lineage>
</organism>